<accession>A0ABT6M8H4</accession>
<comment type="caution">
    <text evidence="6">The sequence shown here is derived from an EMBL/GenBank/DDBJ whole genome shotgun (WGS) entry which is preliminary data.</text>
</comment>
<proteinExistence type="predicted"/>
<gene>
    <name evidence="6" type="ORF">M2280_001821</name>
</gene>
<dbReference type="InterPro" id="IPR040999">
    <property type="entry name" value="Mak_N_cap"/>
</dbReference>
<evidence type="ECO:0000256" key="4">
    <source>
        <dbReference type="ARBA" id="ARBA00022840"/>
    </source>
</evidence>
<dbReference type="NCBIfam" id="NF047744">
    <property type="entry name" value="CG0192_rel"/>
    <property type="match status" value="1"/>
</dbReference>
<keyword evidence="2" id="KW-0547">Nucleotide-binding</keyword>
<organism evidence="6 7">
    <name type="scientific">Prescottella agglutinans</name>
    <dbReference type="NCBI Taxonomy" id="1644129"/>
    <lineage>
        <taxon>Bacteria</taxon>
        <taxon>Bacillati</taxon>
        <taxon>Actinomycetota</taxon>
        <taxon>Actinomycetes</taxon>
        <taxon>Mycobacteriales</taxon>
        <taxon>Nocardiaceae</taxon>
        <taxon>Prescottella</taxon>
    </lineage>
</organism>
<evidence type="ECO:0000256" key="2">
    <source>
        <dbReference type="ARBA" id="ARBA00022741"/>
    </source>
</evidence>
<dbReference type="RefSeq" id="WP_280759932.1">
    <property type="nucleotide sequence ID" value="NZ_JARXVC010000003.1"/>
</dbReference>
<dbReference type="Proteomes" id="UP001160334">
    <property type="component" value="Unassembled WGS sequence"/>
</dbReference>
<evidence type="ECO:0000256" key="1">
    <source>
        <dbReference type="ARBA" id="ARBA00022679"/>
    </source>
</evidence>
<dbReference type="Pfam" id="PF18085">
    <property type="entry name" value="Mak_N_cap"/>
    <property type="match status" value="1"/>
</dbReference>
<reference evidence="6 7" key="1">
    <citation type="submission" date="2023-04" db="EMBL/GenBank/DDBJ databases">
        <title>Forest soil microbial communities from Buena Vista Peninsula, Colon Province, Panama.</title>
        <authorList>
            <person name="Bouskill N."/>
        </authorList>
    </citation>
    <scope>NUCLEOTIDE SEQUENCE [LARGE SCALE GENOMIC DNA]</scope>
    <source>
        <strain evidence="6 7">CFH S0262</strain>
    </source>
</reference>
<dbReference type="EMBL" id="JARXVC010000003">
    <property type="protein sequence ID" value="MDH6280609.1"/>
    <property type="molecule type" value="Genomic_DNA"/>
</dbReference>
<name>A0ABT6M8H4_9NOCA</name>
<keyword evidence="7" id="KW-1185">Reference proteome</keyword>
<keyword evidence="1" id="KW-0808">Transferase</keyword>
<feature type="domain" description="Maltokinase N-terminal cap" evidence="5">
    <location>
        <begin position="20"/>
        <end position="100"/>
    </location>
</feature>
<keyword evidence="3" id="KW-0418">Kinase</keyword>
<sequence length="203" mass="21611">MAILYAAQLSPTKSELIADWLPRAPYCAGAPAAVDRVGAYRFDDPAGEVGIETHLVRDADGEICQVPLTYRSAPLDAATLVGEMEHSVLGRRYVYDATTDPVYVQQLLATVYNGGREVEQFMHVDGGEPQRIENTTRVRGSGVTGDETPTVTDVRAVTDGTDTVIAAGGVTVVVHHRPLGVEPAGAVLHGEWDGGRGVLASMR</sequence>
<evidence type="ECO:0000313" key="7">
    <source>
        <dbReference type="Proteomes" id="UP001160334"/>
    </source>
</evidence>
<protein>
    <recommendedName>
        <fullName evidence="5">Maltokinase N-terminal cap domain-containing protein</fullName>
    </recommendedName>
</protein>
<evidence type="ECO:0000259" key="5">
    <source>
        <dbReference type="Pfam" id="PF18085"/>
    </source>
</evidence>
<keyword evidence="4" id="KW-0067">ATP-binding</keyword>
<evidence type="ECO:0000256" key="3">
    <source>
        <dbReference type="ARBA" id="ARBA00022777"/>
    </source>
</evidence>
<evidence type="ECO:0000313" key="6">
    <source>
        <dbReference type="EMBL" id="MDH6280609.1"/>
    </source>
</evidence>